<evidence type="ECO:0000256" key="2">
    <source>
        <dbReference type="ARBA" id="ARBA00012438"/>
    </source>
</evidence>
<dbReference type="NCBIfam" id="TIGR00229">
    <property type="entry name" value="sensory_box"/>
    <property type="match status" value="3"/>
</dbReference>
<dbReference type="InterPro" id="IPR052162">
    <property type="entry name" value="Sensor_kinase/Photoreceptor"/>
</dbReference>
<dbReference type="KEGG" id="msea:METESE_00280"/>
<dbReference type="InterPro" id="IPR013656">
    <property type="entry name" value="PAS_4"/>
</dbReference>
<sequence>MTRQGALPREGLEGRVLQEVLESLPLPVHYTDLHGAVAGCNRALEQFLGRPRREIIGRRITELFPAEEAQVLALKDEGLLRSGGRQVFRLDHQGPAGPRHLLAGKALWIDAQGGVAGVVTQLQDITEFRDLEAEHLESEGRMRALLEGLQEREAQFRALFVAGNGIKLLLAPEGGWILDANPAAEAYLGYDLGTLRTLSFRDLGPDEAEGDMRGVVESGSGRFVRKLRTAAGEERNVEVYAAPVEIKGRTYIWATLHDITDGVQAEAALRLSEDRLRSLAESIQAVIFRFERDGACTYVNGHYERLTGLPPGPVLARKWTKVIHPQDRERILDGWRTARKLGQVHETEFRLLDARGEEVWVLGRTTPERGPDGAITGFLTTCTDITRLRRAEEALRLAAKHESLGLMAGAIANDFNNILQAVWSSLDLLESGAGDAGQRAQALAWARGSLSRGKRITRFIEEYSGQGVGNPVSLDLGRHLQAFVADQGVPGGQVRLAFEAEPGLPRVLIDPDQLTHCLKAMVANALEALGPGPGSVRLQARKPAPCADRDGVWILRPQPGPCVELAVENDGPAIPREELPRIFDPYYTTKEAGRGLGLSSVLGILRAHGAGLHVESLPGTGVRIRVVLAVGGRVSSDLADLPAGPGAILVVDDQPEVLLVISHLLQGFLDRPILTASSGEEALAIARERGGDLGAVLMDANMPGMDGTAAFQAMQALVPGLPGILISGCDREQGLALARTYGFSGFVKKPFESEALREVFAALL</sequence>
<evidence type="ECO:0000313" key="11">
    <source>
        <dbReference type="EMBL" id="BDU75070.1"/>
    </source>
</evidence>
<evidence type="ECO:0000259" key="10">
    <source>
        <dbReference type="PROSITE" id="PS50113"/>
    </source>
</evidence>
<dbReference type="Pfam" id="PF00072">
    <property type="entry name" value="Response_reg"/>
    <property type="match status" value="1"/>
</dbReference>
<evidence type="ECO:0000256" key="3">
    <source>
        <dbReference type="ARBA" id="ARBA00022553"/>
    </source>
</evidence>
<dbReference type="SMART" id="SM00086">
    <property type="entry name" value="PAC"/>
    <property type="match status" value="3"/>
</dbReference>
<feature type="domain" description="PAS" evidence="9">
    <location>
        <begin position="272"/>
        <end position="342"/>
    </location>
</feature>
<dbReference type="Pfam" id="PF08448">
    <property type="entry name" value="PAS_4"/>
    <property type="match status" value="2"/>
</dbReference>
<dbReference type="InterPro" id="IPR035965">
    <property type="entry name" value="PAS-like_dom_sf"/>
</dbReference>
<dbReference type="Proteomes" id="UP001228113">
    <property type="component" value="Chromosome"/>
</dbReference>
<dbReference type="InterPro" id="IPR000700">
    <property type="entry name" value="PAS-assoc_C"/>
</dbReference>
<dbReference type="SMART" id="SM00448">
    <property type="entry name" value="REC"/>
    <property type="match status" value="1"/>
</dbReference>
<evidence type="ECO:0000256" key="5">
    <source>
        <dbReference type="ARBA" id="ARBA00022777"/>
    </source>
</evidence>
<dbReference type="PROSITE" id="PS50110">
    <property type="entry name" value="RESPONSE_REGULATORY"/>
    <property type="match status" value="1"/>
</dbReference>
<dbReference type="Gene3D" id="3.30.450.20">
    <property type="entry name" value="PAS domain"/>
    <property type="match status" value="3"/>
</dbReference>
<dbReference type="GO" id="GO:0004673">
    <property type="term" value="F:protein histidine kinase activity"/>
    <property type="evidence" value="ECO:0007669"/>
    <property type="project" value="UniProtKB-EC"/>
</dbReference>
<feature type="domain" description="Histidine kinase" evidence="7">
    <location>
        <begin position="410"/>
        <end position="632"/>
    </location>
</feature>
<dbReference type="EMBL" id="AP027081">
    <property type="protein sequence ID" value="BDU75070.1"/>
    <property type="molecule type" value="Genomic_DNA"/>
</dbReference>
<dbReference type="InterPro" id="IPR004358">
    <property type="entry name" value="Sig_transdc_His_kin-like_C"/>
</dbReference>
<dbReference type="InterPro" id="IPR011006">
    <property type="entry name" value="CheY-like_superfamily"/>
</dbReference>
<keyword evidence="5" id="KW-0418">Kinase</keyword>
<dbReference type="SUPFAM" id="SSF55785">
    <property type="entry name" value="PYP-like sensor domain (PAS domain)"/>
    <property type="match status" value="3"/>
</dbReference>
<dbReference type="Gene3D" id="3.40.50.2300">
    <property type="match status" value="1"/>
</dbReference>
<dbReference type="PROSITE" id="PS50109">
    <property type="entry name" value="HIS_KIN"/>
    <property type="match status" value="1"/>
</dbReference>
<dbReference type="PANTHER" id="PTHR43304">
    <property type="entry name" value="PHYTOCHROME-LIKE PROTEIN CPH1"/>
    <property type="match status" value="1"/>
</dbReference>
<dbReference type="InterPro" id="IPR001789">
    <property type="entry name" value="Sig_transdc_resp-reg_receiver"/>
</dbReference>
<dbReference type="InterPro" id="IPR036890">
    <property type="entry name" value="HATPase_C_sf"/>
</dbReference>
<reference evidence="11" key="1">
    <citation type="journal article" date="2023" name="Int. J. Syst. Evol. Microbiol.">
        <title>Mesoterricola silvestris gen. nov., sp. nov., Mesoterricola sediminis sp. nov., Geothrix oryzae sp. nov., Geothrix edaphica sp. nov., Geothrix rubra sp. nov., and Geothrix limicola sp. nov., six novel members of Acidobacteriota isolated from soils.</title>
        <authorList>
            <person name="Itoh H."/>
            <person name="Sugisawa Y."/>
            <person name="Mise K."/>
            <person name="Xu Z."/>
            <person name="Kuniyasu M."/>
            <person name="Ushijima N."/>
            <person name="Kawano K."/>
            <person name="Kobayashi E."/>
            <person name="Shiratori Y."/>
            <person name="Masuda Y."/>
            <person name="Senoo K."/>
        </authorList>
    </citation>
    <scope>NUCLEOTIDE SEQUENCE</scope>
    <source>
        <strain evidence="11">W786</strain>
    </source>
</reference>
<dbReference type="CDD" id="cd00156">
    <property type="entry name" value="REC"/>
    <property type="match status" value="1"/>
</dbReference>
<dbReference type="SMART" id="SM00387">
    <property type="entry name" value="HATPase_c"/>
    <property type="match status" value="1"/>
</dbReference>
<evidence type="ECO:0000256" key="1">
    <source>
        <dbReference type="ARBA" id="ARBA00000085"/>
    </source>
</evidence>
<organism evidence="11 12">
    <name type="scientific">Mesoterricola sediminis</name>
    <dbReference type="NCBI Taxonomy" id="2927980"/>
    <lineage>
        <taxon>Bacteria</taxon>
        <taxon>Pseudomonadati</taxon>
        <taxon>Acidobacteriota</taxon>
        <taxon>Holophagae</taxon>
        <taxon>Holophagales</taxon>
        <taxon>Holophagaceae</taxon>
        <taxon>Mesoterricola</taxon>
    </lineage>
</organism>
<feature type="modified residue" description="4-aspartylphosphate" evidence="6">
    <location>
        <position position="699"/>
    </location>
</feature>
<dbReference type="AlphaFoldDB" id="A0AA48GSW9"/>
<evidence type="ECO:0000259" key="7">
    <source>
        <dbReference type="PROSITE" id="PS50109"/>
    </source>
</evidence>
<dbReference type="PANTHER" id="PTHR43304:SF1">
    <property type="entry name" value="PAC DOMAIN-CONTAINING PROTEIN"/>
    <property type="match status" value="1"/>
</dbReference>
<dbReference type="PROSITE" id="PS50113">
    <property type="entry name" value="PAC"/>
    <property type="match status" value="1"/>
</dbReference>
<dbReference type="GO" id="GO:0000160">
    <property type="term" value="P:phosphorelay signal transduction system"/>
    <property type="evidence" value="ECO:0007669"/>
    <property type="project" value="InterPro"/>
</dbReference>
<dbReference type="FunFam" id="3.30.450.20:FF:000099">
    <property type="entry name" value="Sensory box sensor histidine kinase"/>
    <property type="match status" value="1"/>
</dbReference>
<protein>
    <recommendedName>
        <fullName evidence="2">histidine kinase</fullName>
        <ecNumber evidence="2">2.7.13.3</ecNumber>
    </recommendedName>
</protein>
<keyword evidence="3 6" id="KW-0597">Phosphoprotein</keyword>
<keyword evidence="4" id="KW-0808">Transferase</keyword>
<dbReference type="Pfam" id="PF02518">
    <property type="entry name" value="HATPase_c"/>
    <property type="match status" value="1"/>
</dbReference>
<evidence type="ECO:0000313" key="12">
    <source>
        <dbReference type="Proteomes" id="UP001228113"/>
    </source>
</evidence>
<dbReference type="InterPro" id="IPR000014">
    <property type="entry name" value="PAS"/>
</dbReference>
<feature type="domain" description="PAC" evidence="10">
    <location>
        <begin position="345"/>
        <end position="397"/>
    </location>
</feature>
<dbReference type="InterPro" id="IPR005467">
    <property type="entry name" value="His_kinase_dom"/>
</dbReference>
<dbReference type="Gene3D" id="1.10.287.130">
    <property type="match status" value="1"/>
</dbReference>
<gene>
    <name evidence="11" type="ORF">METESE_00280</name>
</gene>
<dbReference type="RefSeq" id="WP_316410852.1">
    <property type="nucleotide sequence ID" value="NZ_AP027081.1"/>
</dbReference>
<feature type="domain" description="PAS" evidence="9">
    <location>
        <begin position="13"/>
        <end position="83"/>
    </location>
</feature>
<dbReference type="PROSITE" id="PS50112">
    <property type="entry name" value="PAS"/>
    <property type="match status" value="2"/>
</dbReference>
<evidence type="ECO:0000256" key="4">
    <source>
        <dbReference type="ARBA" id="ARBA00022679"/>
    </source>
</evidence>
<evidence type="ECO:0000259" key="8">
    <source>
        <dbReference type="PROSITE" id="PS50110"/>
    </source>
</evidence>
<dbReference type="SUPFAM" id="SSF52172">
    <property type="entry name" value="CheY-like"/>
    <property type="match status" value="1"/>
</dbReference>
<feature type="domain" description="Response regulatory" evidence="8">
    <location>
        <begin position="647"/>
        <end position="764"/>
    </location>
</feature>
<dbReference type="InterPro" id="IPR001610">
    <property type="entry name" value="PAC"/>
</dbReference>
<evidence type="ECO:0000256" key="6">
    <source>
        <dbReference type="PROSITE-ProRule" id="PRU00169"/>
    </source>
</evidence>
<evidence type="ECO:0000259" key="9">
    <source>
        <dbReference type="PROSITE" id="PS50112"/>
    </source>
</evidence>
<keyword evidence="12" id="KW-1185">Reference proteome</keyword>
<comment type="catalytic activity">
    <reaction evidence="1">
        <text>ATP + protein L-histidine = ADP + protein N-phospho-L-histidine.</text>
        <dbReference type="EC" id="2.7.13.3"/>
    </reaction>
</comment>
<dbReference type="SUPFAM" id="SSF55874">
    <property type="entry name" value="ATPase domain of HSP90 chaperone/DNA topoisomerase II/histidine kinase"/>
    <property type="match status" value="1"/>
</dbReference>
<dbReference type="Gene3D" id="3.30.565.10">
    <property type="entry name" value="Histidine kinase-like ATPase, C-terminal domain"/>
    <property type="match status" value="1"/>
</dbReference>
<dbReference type="PRINTS" id="PR00344">
    <property type="entry name" value="BCTRLSENSOR"/>
</dbReference>
<name>A0AA48GSW9_9BACT</name>
<dbReference type="CDD" id="cd00130">
    <property type="entry name" value="PAS"/>
    <property type="match status" value="3"/>
</dbReference>
<dbReference type="Pfam" id="PF13426">
    <property type="entry name" value="PAS_9"/>
    <property type="match status" value="1"/>
</dbReference>
<accession>A0AA48GSW9</accession>
<dbReference type="InterPro" id="IPR003594">
    <property type="entry name" value="HATPase_dom"/>
</dbReference>
<dbReference type="EC" id="2.7.13.3" evidence="2"/>
<dbReference type="SMART" id="SM00091">
    <property type="entry name" value="PAS"/>
    <property type="match status" value="3"/>
</dbReference>
<proteinExistence type="predicted"/>